<proteinExistence type="predicted"/>
<gene>
    <name evidence="1" type="ORF">F5148DRAFT_34540</name>
</gene>
<organism evidence="1 2">
    <name type="scientific">Russula earlei</name>
    <dbReference type="NCBI Taxonomy" id="71964"/>
    <lineage>
        <taxon>Eukaryota</taxon>
        <taxon>Fungi</taxon>
        <taxon>Dikarya</taxon>
        <taxon>Basidiomycota</taxon>
        <taxon>Agaricomycotina</taxon>
        <taxon>Agaricomycetes</taxon>
        <taxon>Russulales</taxon>
        <taxon>Russulaceae</taxon>
        <taxon>Russula</taxon>
    </lineage>
</organism>
<sequence length="254" mass="28571">MTVSSAAPAAISVLASSSPPQPHPPYRWHHQLPQPPPQPKPPWLHRRPPPQPSPPPPPSQHPLHLPASCRPHLRCQPLPCHLLFIIAAYAFVYKPMLIDHTCFTTFQLSEHCLHLPNPLSFRSRHPLPCRLAQLKKFMQSLQMNTKMYRKPKTPPPQRNKHSYHHQEFASMPGRTTISGDTLHTAFPLASPPTHAPSSTCATTTSVGDCHNAAAETRQQEQRSSHQRYGYRCLSKSLCHSLCHPLLLWGAFSTM</sequence>
<comment type="caution">
    <text evidence="1">The sequence shown here is derived from an EMBL/GenBank/DDBJ whole genome shotgun (WGS) entry which is preliminary data.</text>
</comment>
<dbReference type="Proteomes" id="UP001207468">
    <property type="component" value="Unassembled WGS sequence"/>
</dbReference>
<reference evidence="1" key="1">
    <citation type="submission" date="2021-03" db="EMBL/GenBank/DDBJ databases">
        <title>Evolutionary priming and transition to the ectomycorrhizal habit in an iconic lineage of mushroom-forming fungi: is preadaptation a requirement?</title>
        <authorList>
            <consortium name="DOE Joint Genome Institute"/>
            <person name="Looney B.P."/>
            <person name="Miyauchi S."/>
            <person name="Morin E."/>
            <person name="Drula E."/>
            <person name="Courty P.E."/>
            <person name="Chicoki N."/>
            <person name="Fauchery L."/>
            <person name="Kohler A."/>
            <person name="Kuo A."/>
            <person name="LaButti K."/>
            <person name="Pangilinan J."/>
            <person name="Lipzen A."/>
            <person name="Riley R."/>
            <person name="Andreopoulos W."/>
            <person name="He G."/>
            <person name="Johnson J."/>
            <person name="Barry K.W."/>
            <person name="Grigoriev I.V."/>
            <person name="Nagy L."/>
            <person name="Hibbett D."/>
            <person name="Henrissat B."/>
            <person name="Matheny P.B."/>
            <person name="Labbe J."/>
            <person name="Martin A.F."/>
        </authorList>
    </citation>
    <scope>NUCLEOTIDE SEQUENCE</scope>
    <source>
        <strain evidence="1">BPL698</strain>
    </source>
</reference>
<evidence type="ECO:0000313" key="1">
    <source>
        <dbReference type="EMBL" id="KAI9435881.1"/>
    </source>
</evidence>
<evidence type="ECO:0000313" key="2">
    <source>
        <dbReference type="Proteomes" id="UP001207468"/>
    </source>
</evidence>
<protein>
    <submittedName>
        <fullName evidence="1">Uncharacterized protein</fullName>
    </submittedName>
</protein>
<keyword evidence="2" id="KW-1185">Reference proteome</keyword>
<name>A0ACC0TSS6_9AGAM</name>
<accession>A0ACC0TSS6</accession>
<dbReference type="EMBL" id="JAGFNK010001031">
    <property type="protein sequence ID" value="KAI9435881.1"/>
    <property type="molecule type" value="Genomic_DNA"/>
</dbReference>